<gene>
    <name evidence="2" type="ORF">DPMN_088957</name>
</gene>
<comment type="caution">
    <text evidence="2">The sequence shown here is derived from an EMBL/GenBank/DDBJ whole genome shotgun (WGS) entry which is preliminary data.</text>
</comment>
<feature type="compositionally biased region" description="Polar residues" evidence="1">
    <location>
        <begin position="198"/>
        <end position="210"/>
    </location>
</feature>
<dbReference type="Proteomes" id="UP000828390">
    <property type="component" value="Unassembled WGS sequence"/>
</dbReference>
<protein>
    <submittedName>
        <fullName evidence="2">Uncharacterized protein</fullName>
    </submittedName>
</protein>
<dbReference type="AlphaFoldDB" id="A0A9D4KVH3"/>
<organism evidence="2 3">
    <name type="scientific">Dreissena polymorpha</name>
    <name type="common">Zebra mussel</name>
    <name type="synonym">Mytilus polymorpha</name>
    <dbReference type="NCBI Taxonomy" id="45954"/>
    <lineage>
        <taxon>Eukaryota</taxon>
        <taxon>Metazoa</taxon>
        <taxon>Spiralia</taxon>
        <taxon>Lophotrochozoa</taxon>
        <taxon>Mollusca</taxon>
        <taxon>Bivalvia</taxon>
        <taxon>Autobranchia</taxon>
        <taxon>Heteroconchia</taxon>
        <taxon>Euheterodonta</taxon>
        <taxon>Imparidentia</taxon>
        <taxon>Neoheterodontei</taxon>
        <taxon>Myida</taxon>
        <taxon>Dreissenoidea</taxon>
        <taxon>Dreissenidae</taxon>
        <taxon>Dreissena</taxon>
    </lineage>
</organism>
<name>A0A9D4KVH3_DREPO</name>
<reference evidence="2" key="1">
    <citation type="journal article" date="2019" name="bioRxiv">
        <title>The Genome of the Zebra Mussel, Dreissena polymorpha: A Resource for Invasive Species Research.</title>
        <authorList>
            <person name="McCartney M.A."/>
            <person name="Auch B."/>
            <person name="Kono T."/>
            <person name="Mallez S."/>
            <person name="Zhang Y."/>
            <person name="Obille A."/>
            <person name="Becker A."/>
            <person name="Abrahante J.E."/>
            <person name="Garbe J."/>
            <person name="Badalamenti J.P."/>
            <person name="Herman A."/>
            <person name="Mangelson H."/>
            <person name="Liachko I."/>
            <person name="Sullivan S."/>
            <person name="Sone E.D."/>
            <person name="Koren S."/>
            <person name="Silverstein K.A.T."/>
            <person name="Beckman K.B."/>
            <person name="Gohl D.M."/>
        </authorList>
    </citation>
    <scope>NUCLEOTIDE SEQUENCE</scope>
    <source>
        <strain evidence="2">Duluth1</strain>
        <tissue evidence="2">Whole animal</tissue>
    </source>
</reference>
<keyword evidence="3" id="KW-1185">Reference proteome</keyword>
<evidence type="ECO:0000313" key="3">
    <source>
        <dbReference type="Proteomes" id="UP000828390"/>
    </source>
</evidence>
<dbReference type="EMBL" id="JAIWYP010000003">
    <property type="protein sequence ID" value="KAH3846655.1"/>
    <property type="molecule type" value="Genomic_DNA"/>
</dbReference>
<accession>A0A9D4KVH3</accession>
<proteinExistence type="predicted"/>
<feature type="compositionally biased region" description="Basic and acidic residues" evidence="1">
    <location>
        <begin position="211"/>
        <end position="221"/>
    </location>
</feature>
<evidence type="ECO:0000313" key="2">
    <source>
        <dbReference type="EMBL" id="KAH3846655.1"/>
    </source>
</evidence>
<sequence length="414" mass="45515">MRDRDGCEQRVTGLSKVYWKGNLAVKSSNIVFAVIPLLLLNGCLALDLKVCMKTCINQKDLPIQSICPEIRACDWICEAYYKNCPGNTKYHCAKSATTGNYTRECALPVTCTEGTEPVITKKNGSPVVYCVPCPDKMYYNSAKNLTRLFSEKTRDYVCIPKCPFGFNRTKLSDECKNLTGLTTSAPISDITEKRPSTEPATTSPPISTSIKNEKPPQDNYSETKNKGIIIAVAVGVTATIVTTASDDDGVTSSIVADSLAYCVSGLVEEVTWVPTADLINSITKISRPNPTKLDQKGYTGLLLDLLSIKHNPHTTHSRRLLNHVSDFRLIISTYTRALYNLSSTKWTSARSPPDLHTTRSNQEVIVYGRVAVRKPDQCPPTRLPSTTHADRTRPVPNRLVGLDRVDLIGSGNPA</sequence>
<feature type="region of interest" description="Disordered" evidence="1">
    <location>
        <begin position="376"/>
        <end position="395"/>
    </location>
</feature>
<feature type="region of interest" description="Disordered" evidence="1">
    <location>
        <begin position="186"/>
        <end position="221"/>
    </location>
</feature>
<evidence type="ECO:0000256" key="1">
    <source>
        <dbReference type="SAM" id="MobiDB-lite"/>
    </source>
</evidence>
<reference evidence="2" key="2">
    <citation type="submission" date="2020-11" db="EMBL/GenBank/DDBJ databases">
        <authorList>
            <person name="McCartney M.A."/>
            <person name="Auch B."/>
            <person name="Kono T."/>
            <person name="Mallez S."/>
            <person name="Becker A."/>
            <person name="Gohl D.M."/>
            <person name="Silverstein K.A.T."/>
            <person name="Koren S."/>
            <person name="Bechman K.B."/>
            <person name="Herman A."/>
            <person name="Abrahante J.E."/>
            <person name="Garbe J."/>
        </authorList>
    </citation>
    <scope>NUCLEOTIDE SEQUENCE</scope>
    <source>
        <strain evidence="2">Duluth1</strain>
        <tissue evidence="2">Whole animal</tissue>
    </source>
</reference>